<proteinExistence type="predicted"/>
<comment type="caution">
    <text evidence="1">The sequence shown here is derived from an EMBL/GenBank/DDBJ whole genome shotgun (WGS) entry which is preliminary data.</text>
</comment>
<keyword evidence="2" id="KW-1185">Reference proteome</keyword>
<protein>
    <submittedName>
        <fullName evidence="1">Uncharacterized protein</fullName>
    </submittedName>
</protein>
<dbReference type="Proteomes" id="UP001324270">
    <property type="component" value="Unassembled WGS sequence"/>
</dbReference>
<evidence type="ECO:0000313" key="1">
    <source>
        <dbReference type="EMBL" id="MEB3040497.1"/>
    </source>
</evidence>
<gene>
    <name evidence="1" type="ORF">VJJ49_07290</name>
</gene>
<reference evidence="1 2" key="1">
    <citation type="submission" date="2023-12" db="EMBL/GenBank/DDBJ databases">
        <title>Genomic sequences of Capnocytophaga and Parvimonas strains.</title>
        <authorList>
            <person name="Watt R.M."/>
            <person name="Wang M."/>
            <person name="Yang T."/>
            <person name="Tong W.M."/>
        </authorList>
    </citation>
    <scope>NUCLEOTIDE SEQUENCE [LARGE SCALE GENOMIC DNA]</scope>
    <source>
        <strain evidence="1 2">CCUG 13156</strain>
    </source>
</reference>
<evidence type="ECO:0000313" key="2">
    <source>
        <dbReference type="Proteomes" id="UP001324270"/>
    </source>
</evidence>
<accession>A0ABU5Y987</accession>
<sequence length="214" mass="25668">MRYFTIDESIDLDMIGEYPQVSPTENCVLGSPFSNERLSFGEIPNKIPYLELELNKKAKKTDLLSSYNSHWGLLINKKIKRIIVNFNIPTSKFYSFILLENRIIIKDYYLFRFYDDIFQYIDMERSKFILKWRDVSQEFCFTSKDFFKSKKEKTFEDFEKNLIIKEVYLLNSFPQYDIFHFEGRNIISEKLLKAFIENNITGYEVSAYDVLKLE</sequence>
<organism evidence="1 2">
    <name type="scientific">Capnocytophaga gingivalis</name>
    <dbReference type="NCBI Taxonomy" id="1017"/>
    <lineage>
        <taxon>Bacteria</taxon>
        <taxon>Pseudomonadati</taxon>
        <taxon>Bacteroidota</taxon>
        <taxon>Flavobacteriia</taxon>
        <taxon>Flavobacteriales</taxon>
        <taxon>Flavobacteriaceae</taxon>
        <taxon>Capnocytophaga</taxon>
    </lineage>
</organism>
<dbReference type="RefSeq" id="WP_323979462.1">
    <property type="nucleotide sequence ID" value="NZ_JAYKBV010000008.1"/>
</dbReference>
<dbReference type="EMBL" id="JAYKBV010000008">
    <property type="protein sequence ID" value="MEB3040497.1"/>
    <property type="molecule type" value="Genomic_DNA"/>
</dbReference>
<name>A0ABU5Y987_9FLAO</name>